<sequence>MPPDRIAAAEAVAGLFSPDMPNNAFLPRYLPLLHADPAILHHHGQVTQLLRGIESK</sequence>
<proteinExistence type="predicted"/>
<accession>Q13NR5</accession>
<reference evidence="1 2" key="1">
    <citation type="journal article" date="2006" name="Proc. Natl. Acad. Sci. U.S.A.">
        <title>Burkholderia xenovorans LB400 harbors a multi-replicon, 9.73-Mbp genome shaped for versatility.</title>
        <authorList>
            <person name="Chain P.S."/>
            <person name="Denef V.J."/>
            <person name="Konstantinidis K.T."/>
            <person name="Vergez L.M."/>
            <person name="Agullo L."/>
            <person name="Reyes V.L."/>
            <person name="Hauser L."/>
            <person name="Cordova M."/>
            <person name="Gomez L."/>
            <person name="Gonzalez M."/>
            <person name="Land M."/>
            <person name="Lao V."/>
            <person name="Larimer F."/>
            <person name="LiPuma J.J."/>
            <person name="Mahenthiralingam E."/>
            <person name="Malfatti S.A."/>
            <person name="Marx C.J."/>
            <person name="Parnell J.J."/>
            <person name="Ramette A."/>
            <person name="Richardson P."/>
            <person name="Seeger M."/>
            <person name="Smith D."/>
            <person name="Spilker T."/>
            <person name="Sul W.J."/>
            <person name="Tsoi T.V."/>
            <person name="Ulrich L.E."/>
            <person name="Zhulin I.B."/>
            <person name="Tiedje J.M."/>
        </authorList>
    </citation>
    <scope>NUCLEOTIDE SEQUENCE [LARGE SCALE GENOMIC DNA]</scope>
    <source>
        <strain evidence="1 2">LB400</strain>
    </source>
</reference>
<organism evidence="1 2">
    <name type="scientific">Paraburkholderia xenovorans (strain LB400)</name>
    <dbReference type="NCBI Taxonomy" id="266265"/>
    <lineage>
        <taxon>Bacteria</taxon>
        <taxon>Pseudomonadati</taxon>
        <taxon>Pseudomonadota</taxon>
        <taxon>Betaproteobacteria</taxon>
        <taxon>Burkholderiales</taxon>
        <taxon>Burkholderiaceae</taxon>
        <taxon>Paraburkholderia</taxon>
    </lineage>
</organism>
<dbReference type="KEGG" id="bxe:Bxe_B1692"/>
<evidence type="ECO:0000313" key="1">
    <source>
        <dbReference type="EMBL" id="ABE34274.1"/>
    </source>
</evidence>
<dbReference type="AlphaFoldDB" id="Q13NR5"/>
<dbReference type="KEGG" id="bxb:DR64_7000"/>
<dbReference type="Proteomes" id="UP000001817">
    <property type="component" value="Chromosome 2"/>
</dbReference>
<gene>
    <name evidence="1" type="ORF">Bxe_B1692</name>
</gene>
<evidence type="ECO:0000313" key="2">
    <source>
        <dbReference type="Proteomes" id="UP000001817"/>
    </source>
</evidence>
<name>Q13NR5_PARXL</name>
<dbReference type="EMBL" id="CP000271">
    <property type="protein sequence ID" value="ABE34274.1"/>
    <property type="molecule type" value="Genomic_DNA"/>
</dbReference>
<keyword evidence="2" id="KW-1185">Reference proteome</keyword>
<protein>
    <submittedName>
        <fullName evidence="1">Uncharacterized protein</fullName>
    </submittedName>
</protein>